<organism evidence="5 6">
    <name type="scientific">Tumebacillus avium</name>
    <dbReference type="NCBI Taxonomy" id="1903704"/>
    <lineage>
        <taxon>Bacteria</taxon>
        <taxon>Bacillati</taxon>
        <taxon>Bacillota</taxon>
        <taxon>Bacilli</taxon>
        <taxon>Bacillales</taxon>
        <taxon>Alicyclobacillaceae</taxon>
        <taxon>Tumebacillus</taxon>
    </lineage>
</organism>
<dbReference type="Pfam" id="PF01842">
    <property type="entry name" value="ACT"/>
    <property type="match status" value="1"/>
</dbReference>
<dbReference type="PROSITE" id="PS51671">
    <property type="entry name" value="ACT"/>
    <property type="match status" value="1"/>
</dbReference>
<evidence type="ECO:0000313" key="6">
    <source>
        <dbReference type="Proteomes" id="UP000195437"/>
    </source>
</evidence>
<dbReference type="PANTHER" id="PTHR43080:SF2">
    <property type="entry name" value="CBS DOMAIN-CONTAINING PROTEIN"/>
    <property type="match status" value="1"/>
</dbReference>
<reference evidence="6" key="1">
    <citation type="submission" date="2017-05" db="EMBL/GenBank/DDBJ databases">
        <authorList>
            <person name="Sung H."/>
        </authorList>
    </citation>
    <scope>NUCLEOTIDE SEQUENCE [LARGE SCALE GENOMIC DNA]</scope>
    <source>
        <strain evidence="6">AR23208</strain>
    </source>
</reference>
<feature type="domain" description="CBS" evidence="3">
    <location>
        <begin position="7"/>
        <end position="62"/>
    </location>
</feature>
<dbReference type="InterPro" id="IPR046342">
    <property type="entry name" value="CBS_dom_sf"/>
</dbReference>
<dbReference type="InterPro" id="IPR000644">
    <property type="entry name" value="CBS_dom"/>
</dbReference>
<dbReference type="OrthoDB" id="9781631at2"/>
<evidence type="ECO:0000313" key="5">
    <source>
        <dbReference type="EMBL" id="ARU63370.1"/>
    </source>
</evidence>
<dbReference type="AlphaFoldDB" id="A0A1Y0ISW7"/>
<gene>
    <name evidence="5" type="ORF">CBW65_22050</name>
</gene>
<sequence length="216" mass="24075">MLVEQIMTRDVVTLSPDNTLQEALDISRRHRVRHLPVVKDGNLVGLISDRDLRAAAPSILDKAGDDSILCDVRVEQLMVKEVITAHPLDFAEDAASQIYKHFIGCLPVVTQDKLVGIVTERDVLRTLVEMMGVNAPTSRIEVEVPDKSGMLAQISDLLRARRINTSAVMVFPSEKEGYKTIVFRIRTMDPRGFIKDIEAAGYRVILHPYAVTDGEV</sequence>
<dbReference type="InterPro" id="IPR045865">
    <property type="entry name" value="ACT-like_dom_sf"/>
</dbReference>
<dbReference type="Gene3D" id="3.10.580.10">
    <property type="entry name" value="CBS-domain"/>
    <property type="match status" value="2"/>
</dbReference>
<dbReference type="InterPro" id="IPR002912">
    <property type="entry name" value="ACT_dom"/>
</dbReference>
<evidence type="ECO:0000256" key="2">
    <source>
        <dbReference type="PROSITE-ProRule" id="PRU00703"/>
    </source>
</evidence>
<dbReference type="EMBL" id="CP021434">
    <property type="protein sequence ID" value="ARU63370.1"/>
    <property type="molecule type" value="Genomic_DNA"/>
</dbReference>
<dbReference type="SUPFAM" id="SSF55021">
    <property type="entry name" value="ACT-like"/>
    <property type="match status" value="1"/>
</dbReference>
<dbReference type="Proteomes" id="UP000195437">
    <property type="component" value="Chromosome"/>
</dbReference>
<dbReference type="CDD" id="cd04584">
    <property type="entry name" value="CBS_pair_AcuB_like"/>
    <property type="match status" value="1"/>
</dbReference>
<dbReference type="Gene3D" id="3.30.70.260">
    <property type="match status" value="1"/>
</dbReference>
<protein>
    <submittedName>
        <fullName evidence="5">Acetoin utilization protein AcuB</fullName>
    </submittedName>
</protein>
<keyword evidence="6" id="KW-1185">Reference proteome</keyword>
<accession>A0A1Y0ISW7</accession>
<dbReference type="InterPro" id="IPR051257">
    <property type="entry name" value="Diverse_CBS-Domain"/>
</dbReference>
<proteinExistence type="predicted"/>
<dbReference type="SUPFAM" id="SSF54631">
    <property type="entry name" value="CBS-domain pair"/>
    <property type="match status" value="1"/>
</dbReference>
<keyword evidence="1 2" id="KW-0129">CBS domain</keyword>
<dbReference type="Pfam" id="PF00571">
    <property type="entry name" value="CBS"/>
    <property type="match status" value="2"/>
</dbReference>
<evidence type="ECO:0000256" key="1">
    <source>
        <dbReference type="ARBA" id="ARBA00023122"/>
    </source>
</evidence>
<dbReference type="KEGG" id="tum:CBW65_22050"/>
<name>A0A1Y0ISW7_9BACL</name>
<dbReference type="SMART" id="SM00116">
    <property type="entry name" value="CBS"/>
    <property type="match status" value="2"/>
</dbReference>
<evidence type="ECO:0000259" key="3">
    <source>
        <dbReference type="PROSITE" id="PS51371"/>
    </source>
</evidence>
<evidence type="ECO:0000259" key="4">
    <source>
        <dbReference type="PROSITE" id="PS51671"/>
    </source>
</evidence>
<feature type="domain" description="ACT" evidence="4">
    <location>
        <begin position="139"/>
        <end position="216"/>
    </location>
</feature>
<dbReference type="PANTHER" id="PTHR43080">
    <property type="entry name" value="CBS DOMAIN-CONTAINING PROTEIN CBSX3, MITOCHONDRIAL"/>
    <property type="match status" value="1"/>
</dbReference>
<dbReference type="RefSeq" id="WP_087458714.1">
    <property type="nucleotide sequence ID" value="NZ_CP021434.1"/>
</dbReference>
<dbReference type="PROSITE" id="PS51371">
    <property type="entry name" value="CBS"/>
    <property type="match status" value="2"/>
</dbReference>
<feature type="domain" description="CBS" evidence="3">
    <location>
        <begin position="78"/>
        <end position="137"/>
    </location>
</feature>